<evidence type="ECO:0000256" key="8">
    <source>
        <dbReference type="ARBA" id="ARBA00051542"/>
    </source>
</evidence>
<keyword evidence="7" id="KW-1015">Disulfide bond</keyword>
<dbReference type="Proteomes" id="UP000034799">
    <property type="component" value="Unassembled WGS sequence"/>
</dbReference>
<evidence type="ECO:0000256" key="6">
    <source>
        <dbReference type="ARBA" id="ARBA00022884"/>
    </source>
</evidence>
<dbReference type="NCBIfam" id="TIGR00420">
    <property type="entry name" value="trmU"/>
    <property type="match status" value="1"/>
</dbReference>
<feature type="active site" description="Nucleophile" evidence="9">
    <location>
        <position position="101"/>
    </location>
</feature>
<dbReference type="InterPro" id="IPR023382">
    <property type="entry name" value="MnmA-like_central_sf"/>
</dbReference>
<keyword evidence="1 9" id="KW-0820">tRNA-binding</keyword>
<dbReference type="InterPro" id="IPR004506">
    <property type="entry name" value="MnmA-like"/>
</dbReference>
<feature type="site" description="Interaction with tRNA" evidence="9">
    <location>
        <position position="332"/>
    </location>
</feature>
<feature type="region of interest" description="Interaction with tRNA" evidence="9">
    <location>
        <begin position="143"/>
        <end position="145"/>
    </location>
</feature>
<protein>
    <recommendedName>
        <fullName evidence="9">tRNA-specific 2-thiouridylase MnmA</fullName>
        <ecNumber evidence="9">2.8.1.13</ecNumber>
    </recommendedName>
</protein>
<evidence type="ECO:0000256" key="4">
    <source>
        <dbReference type="ARBA" id="ARBA00022741"/>
    </source>
</evidence>
<dbReference type="FunFam" id="3.40.50.620:FF:000115">
    <property type="entry name" value="tRNA-specific 2-thiouridylase MnmA"/>
    <property type="match status" value="1"/>
</dbReference>
<feature type="region of interest" description="Interaction with tRNA" evidence="9">
    <location>
        <begin position="300"/>
        <end position="301"/>
    </location>
</feature>
<dbReference type="InterPro" id="IPR046884">
    <property type="entry name" value="MnmA-like_central"/>
</dbReference>
<dbReference type="GO" id="GO:0002143">
    <property type="term" value="P:tRNA wobble position uridine thiolation"/>
    <property type="evidence" value="ECO:0007669"/>
    <property type="project" value="TreeGrafter"/>
</dbReference>
<evidence type="ECO:0000259" key="11">
    <source>
        <dbReference type="Pfam" id="PF20259"/>
    </source>
</evidence>
<evidence type="ECO:0000256" key="2">
    <source>
        <dbReference type="ARBA" id="ARBA00022679"/>
    </source>
</evidence>
<dbReference type="GO" id="GO:0000049">
    <property type="term" value="F:tRNA binding"/>
    <property type="evidence" value="ECO:0007669"/>
    <property type="project" value="UniProtKB-KW"/>
</dbReference>
<feature type="binding site" evidence="9">
    <location>
        <position position="125"/>
    </location>
    <ligand>
        <name>ATP</name>
        <dbReference type="ChEBI" id="CHEBI:30616"/>
    </ligand>
</feature>
<sequence length="353" mass="39632">MGKNVFVGLSGGVDSAVAALLLLQQGYRVTGVFLKNWSGSDYGIEDQCPWEEDLKSARAVADKLEIPFKVYNFEKEYRELVIKDFFSQYSIGNTPNPDVLCNKFIKFDKFLNRAMEDGADYIATGHYAGTMGGALYRAKDTNKDQTYFLHQLTKEQLSRTLFPLACLTKPEVREIARKSQLPNYSRKDSQGICFVGKVNITNFLKTELKEKLGEVIDIDSLKDVGQHNGVWFYTIGQRKGLRVGGLDQPYFVCKKDVENNRLYVTKGRNSPSLYSKTVKLDHFHIISDITLSDSFTATVRYRSKDSRITLSLNGSSALASFLEPQWAVAVGQSLVVYRDDQCIGGGVITDIVE</sequence>
<comment type="caution">
    <text evidence="9">Lacks conserved residue(s) required for the propagation of feature annotation.</text>
</comment>
<dbReference type="Gene3D" id="2.30.30.280">
    <property type="entry name" value="Adenine nucleotide alpha hydrolases-like domains"/>
    <property type="match status" value="1"/>
</dbReference>
<evidence type="ECO:0000256" key="5">
    <source>
        <dbReference type="ARBA" id="ARBA00022840"/>
    </source>
</evidence>
<evidence type="ECO:0000256" key="1">
    <source>
        <dbReference type="ARBA" id="ARBA00022555"/>
    </source>
</evidence>
<dbReference type="GO" id="GO:0005524">
    <property type="term" value="F:ATP binding"/>
    <property type="evidence" value="ECO:0007669"/>
    <property type="project" value="UniProtKB-KW"/>
</dbReference>
<dbReference type="STRING" id="1619100.UT34_C0001G0104"/>
<comment type="catalytic activity">
    <reaction evidence="8 9">
        <text>S-sulfanyl-L-cysteinyl-[protein] + uridine(34) in tRNA + AH2 + ATP = 2-thiouridine(34) in tRNA + L-cysteinyl-[protein] + A + AMP + diphosphate + H(+)</text>
        <dbReference type="Rhea" id="RHEA:47032"/>
        <dbReference type="Rhea" id="RHEA-COMP:10131"/>
        <dbReference type="Rhea" id="RHEA-COMP:11726"/>
        <dbReference type="Rhea" id="RHEA-COMP:11727"/>
        <dbReference type="Rhea" id="RHEA-COMP:11728"/>
        <dbReference type="ChEBI" id="CHEBI:13193"/>
        <dbReference type="ChEBI" id="CHEBI:15378"/>
        <dbReference type="ChEBI" id="CHEBI:17499"/>
        <dbReference type="ChEBI" id="CHEBI:29950"/>
        <dbReference type="ChEBI" id="CHEBI:30616"/>
        <dbReference type="ChEBI" id="CHEBI:33019"/>
        <dbReference type="ChEBI" id="CHEBI:61963"/>
        <dbReference type="ChEBI" id="CHEBI:65315"/>
        <dbReference type="ChEBI" id="CHEBI:87170"/>
        <dbReference type="ChEBI" id="CHEBI:456215"/>
        <dbReference type="EC" id="2.8.1.13"/>
    </reaction>
</comment>
<dbReference type="InterPro" id="IPR014729">
    <property type="entry name" value="Rossmann-like_a/b/a_fold"/>
</dbReference>
<evidence type="ECO:0000313" key="12">
    <source>
        <dbReference type="EMBL" id="KKR06064.1"/>
    </source>
</evidence>
<evidence type="ECO:0000256" key="9">
    <source>
        <dbReference type="HAMAP-Rule" id="MF_00144"/>
    </source>
</evidence>
<comment type="caution">
    <text evidence="12">The sequence shown here is derived from an EMBL/GenBank/DDBJ whole genome shotgun (WGS) entry which is preliminary data.</text>
</comment>
<comment type="similarity">
    <text evidence="9">Belongs to the MnmA/TRMU family.</text>
</comment>
<dbReference type="EMBL" id="LBWK01000001">
    <property type="protein sequence ID" value="KKR06064.1"/>
    <property type="molecule type" value="Genomic_DNA"/>
</dbReference>
<feature type="site" description="Interaction with tRNA" evidence="9">
    <location>
        <position position="126"/>
    </location>
</feature>
<evidence type="ECO:0000313" key="13">
    <source>
        <dbReference type="Proteomes" id="UP000034799"/>
    </source>
</evidence>
<keyword evidence="6 9" id="KW-0694">RNA-binding</keyword>
<feature type="domain" description="tRNA-specific 2-thiouridylase MnmA-like C-terminal" evidence="10">
    <location>
        <begin position="284"/>
        <end position="348"/>
    </location>
</feature>
<feature type="region of interest" description="Interaction with target base in tRNA" evidence="9">
    <location>
        <begin position="96"/>
        <end position="98"/>
    </location>
</feature>
<dbReference type="GO" id="GO:0103016">
    <property type="term" value="F:tRNA-uridine 2-sulfurtransferase activity"/>
    <property type="evidence" value="ECO:0007669"/>
    <property type="project" value="UniProtKB-EC"/>
</dbReference>
<dbReference type="PANTHER" id="PTHR11933">
    <property type="entry name" value="TRNA 5-METHYLAMINOMETHYL-2-THIOURIDYLATE -METHYLTRANSFERASE"/>
    <property type="match status" value="1"/>
</dbReference>
<dbReference type="CDD" id="cd01998">
    <property type="entry name" value="MnmA_TRMU-like"/>
    <property type="match status" value="1"/>
</dbReference>
<dbReference type="FunFam" id="2.30.30.280:FF:000001">
    <property type="entry name" value="tRNA-specific 2-thiouridylase MnmA"/>
    <property type="match status" value="1"/>
</dbReference>
<keyword evidence="2 9" id="KW-0808">Transferase</keyword>
<keyword evidence="4 9" id="KW-0547">Nucleotide-binding</keyword>
<comment type="subcellular location">
    <subcellularLocation>
        <location evidence="9">Cytoplasm</location>
    </subcellularLocation>
</comment>
<gene>
    <name evidence="9" type="primary">mnmA</name>
    <name evidence="12" type="ORF">UT34_C0001G0104</name>
</gene>
<dbReference type="Pfam" id="PF20259">
    <property type="entry name" value="tRNA_Me_trans_M"/>
    <property type="match status" value="1"/>
</dbReference>
<evidence type="ECO:0000256" key="7">
    <source>
        <dbReference type="ARBA" id="ARBA00023157"/>
    </source>
</evidence>
<dbReference type="InterPro" id="IPR046885">
    <property type="entry name" value="MnmA-like_C"/>
</dbReference>
<keyword evidence="9" id="KW-0963">Cytoplasm</keyword>
<evidence type="ECO:0000259" key="10">
    <source>
        <dbReference type="Pfam" id="PF20258"/>
    </source>
</evidence>
<organism evidence="12 13">
    <name type="scientific">candidate division WS6 bacterium GW2011_GWF2_39_15</name>
    <dbReference type="NCBI Taxonomy" id="1619100"/>
    <lineage>
        <taxon>Bacteria</taxon>
        <taxon>Candidatus Dojkabacteria</taxon>
    </lineage>
</organism>
<dbReference type="Gene3D" id="2.40.30.10">
    <property type="entry name" value="Translation factors"/>
    <property type="match status" value="1"/>
</dbReference>
<feature type="domain" description="tRNA-specific 2-thiouridylase MnmA-like central" evidence="11">
    <location>
        <begin position="202"/>
        <end position="265"/>
    </location>
</feature>
<dbReference type="GO" id="GO:0005737">
    <property type="term" value="C:cytoplasm"/>
    <property type="evidence" value="ECO:0007669"/>
    <property type="project" value="UniProtKB-SubCell"/>
</dbReference>
<keyword evidence="3 9" id="KW-0819">tRNA processing</keyword>
<dbReference type="SUPFAM" id="SSF52402">
    <property type="entry name" value="Adenine nucleotide alpha hydrolases-like"/>
    <property type="match status" value="1"/>
</dbReference>
<dbReference type="EC" id="2.8.1.13" evidence="9"/>
<dbReference type="Pfam" id="PF03054">
    <property type="entry name" value="tRNA_Me_trans"/>
    <property type="match status" value="1"/>
</dbReference>
<accession>A0A0G0MPS5</accession>
<reference evidence="12 13" key="1">
    <citation type="journal article" date="2015" name="Nature">
        <title>rRNA introns, odd ribosomes, and small enigmatic genomes across a large radiation of phyla.</title>
        <authorList>
            <person name="Brown C.T."/>
            <person name="Hug L.A."/>
            <person name="Thomas B.C."/>
            <person name="Sharon I."/>
            <person name="Castelle C.J."/>
            <person name="Singh A."/>
            <person name="Wilkins M.J."/>
            <person name="Williams K.H."/>
            <person name="Banfield J.F."/>
        </authorList>
    </citation>
    <scope>NUCLEOTIDE SEQUENCE [LARGE SCALE GENOMIC DNA]</scope>
</reference>
<dbReference type="Pfam" id="PF20258">
    <property type="entry name" value="tRNA_Me_trans_C"/>
    <property type="match status" value="1"/>
</dbReference>
<name>A0A0G0MPS5_9BACT</name>
<feature type="active site" description="Cysteine persulfide intermediate" evidence="9">
    <location>
        <position position="193"/>
    </location>
</feature>
<dbReference type="Gene3D" id="3.40.50.620">
    <property type="entry name" value="HUPs"/>
    <property type="match status" value="1"/>
</dbReference>
<dbReference type="AlphaFoldDB" id="A0A0G0MPS5"/>
<dbReference type="HAMAP" id="MF_00144">
    <property type="entry name" value="tRNA_thiouridyl_MnmA"/>
    <property type="match status" value="1"/>
</dbReference>
<evidence type="ECO:0000256" key="3">
    <source>
        <dbReference type="ARBA" id="ARBA00022694"/>
    </source>
</evidence>
<comment type="function">
    <text evidence="9">Catalyzes the 2-thiolation of uridine at the wobble position (U34) of tRNA, leading to the formation of s(2)U34.</text>
</comment>
<dbReference type="NCBIfam" id="NF001138">
    <property type="entry name" value="PRK00143.1"/>
    <property type="match status" value="1"/>
</dbReference>
<dbReference type="PANTHER" id="PTHR11933:SF5">
    <property type="entry name" value="MITOCHONDRIAL TRNA-SPECIFIC 2-THIOURIDYLASE 1"/>
    <property type="match status" value="1"/>
</dbReference>
<dbReference type="PATRIC" id="fig|1619100.3.peg.105"/>
<feature type="binding site" evidence="9">
    <location>
        <position position="34"/>
    </location>
    <ligand>
        <name>ATP</name>
        <dbReference type="ChEBI" id="CHEBI:30616"/>
    </ligand>
</feature>
<proteinExistence type="inferred from homology"/>
<keyword evidence="5 9" id="KW-0067">ATP-binding</keyword>
<feature type="binding site" evidence="9">
    <location>
        <begin position="8"/>
        <end position="15"/>
    </location>
    <ligand>
        <name>ATP</name>
        <dbReference type="ChEBI" id="CHEBI:30616"/>
    </ligand>
</feature>